<protein>
    <submittedName>
        <fullName evidence="1">Uncharacterized protein</fullName>
    </submittedName>
</protein>
<dbReference type="RefSeq" id="WP_149428428.1">
    <property type="nucleotide sequence ID" value="NZ_VLNY01000001.1"/>
</dbReference>
<dbReference type="AlphaFoldDB" id="A0A5A7SJ53"/>
<evidence type="ECO:0000313" key="2">
    <source>
        <dbReference type="Proteomes" id="UP000322244"/>
    </source>
</evidence>
<dbReference type="EMBL" id="VLNY01000001">
    <property type="protein sequence ID" value="KAA0024653.1"/>
    <property type="molecule type" value="Genomic_DNA"/>
</dbReference>
<dbReference type="Proteomes" id="UP000322244">
    <property type="component" value="Unassembled WGS sequence"/>
</dbReference>
<reference evidence="1 2" key="1">
    <citation type="submission" date="2019-07" db="EMBL/GenBank/DDBJ databases">
        <title>Rhodococcus cavernicolus sp. nov., isolated from a cave.</title>
        <authorList>
            <person name="Lee S.D."/>
        </authorList>
    </citation>
    <scope>NUCLEOTIDE SEQUENCE [LARGE SCALE GENOMIC DNA]</scope>
    <source>
        <strain evidence="1 2">C1-24</strain>
    </source>
</reference>
<comment type="caution">
    <text evidence="1">The sequence shown here is derived from an EMBL/GenBank/DDBJ whole genome shotgun (WGS) entry which is preliminary data.</text>
</comment>
<accession>A0A5A7SJ53</accession>
<name>A0A5A7SJ53_9NOCA</name>
<sequence length="257" mass="27244">MNLDDLIGSLTRSIQPTQAYRNASAAERRNGALALQMLLADDPEAATPLAAVGLTVSDVMDSTSGRRCTVAIGERGTERAWGMVIVDRGAAPRVQIEVPHPKADQGTELIGLQSLRAIPGSVLIVAGAHRRAAGLADVAHDDRSLFHAMATASADLFELQLHGFADDSSAGCDVVISAGPGTPGEIHERLADQLTADLKVRRAWRRPEGRLEGNQNSQATAAAQRNRGFCHLELNATTRATRSDVVVAALAATFDRK</sequence>
<organism evidence="1 2">
    <name type="scientific">Antrihabitans cavernicola</name>
    <dbReference type="NCBI Taxonomy" id="2495913"/>
    <lineage>
        <taxon>Bacteria</taxon>
        <taxon>Bacillati</taxon>
        <taxon>Actinomycetota</taxon>
        <taxon>Actinomycetes</taxon>
        <taxon>Mycobacteriales</taxon>
        <taxon>Nocardiaceae</taxon>
        <taxon>Antrihabitans</taxon>
    </lineage>
</organism>
<evidence type="ECO:0000313" key="1">
    <source>
        <dbReference type="EMBL" id="KAA0024653.1"/>
    </source>
</evidence>
<proteinExistence type="predicted"/>
<dbReference type="OrthoDB" id="5493436at2"/>
<gene>
    <name evidence="1" type="ORF">FOY51_01535</name>
</gene>
<keyword evidence="2" id="KW-1185">Reference proteome</keyword>